<dbReference type="AlphaFoldDB" id="A0A229NZ64"/>
<reference evidence="1 2" key="1">
    <citation type="submission" date="2017-07" db="EMBL/GenBank/DDBJ databases">
        <title>Paenibacillus herberti R33 genome sequencing and assembly.</title>
        <authorList>
            <person name="Su W."/>
        </authorList>
    </citation>
    <scope>NUCLEOTIDE SEQUENCE [LARGE SCALE GENOMIC DNA]</scope>
    <source>
        <strain evidence="1 2">R33</strain>
    </source>
</reference>
<dbReference type="InterPro" id="IPR049253">
    <property type="entry name" value="DUF6886"/>
</dbReference>
<protein>
    <submittedName>
        <fullName evidence="1">Uncharacterized protein</fullName>
    </submittedName>
</protein>
<dbReference type="EMBL" id="NMUQ01000002">
    <property type="protein sequence ID" value="OXM15054.1"/>
    <property type="molecule type" value="Genomic_DNA"/>
</dbReference>
<organism evidence="1 2">
    <name type="scientific">Paenibacillus herberti</name>
    <dbReference type="NCBI Taxonomy" id="1619309"/>
    <lineage>
        <taxon>Bacteria</taxon>
        <taxon>Bacillati</taxon>
        <taxon>Bacillota</taxon>
        <taxon>Bacilli</taxon>
        <taxon>Bacillales</taxon>
        <taxon>Paenibacillaceae</taxon>
        <taxon>Paenibacillus</taxon>
    </lineage>
</organism>
<evidence type="ECO:0000313" key="2">
    <source>
        <dbReference type="Proteomes" id="UP000215145"/>
    </source>
</evidence>
<dbReference type="OrthoDB" id="156685at2"/>
<keyword evidence="2" id="KW-1185">Reference proteome</keyword>
<name>A0A229NZ64_9BACL</name>
<dbReference type="Pfam" id="PF21820">
    <property type="entry name" value="DUF6886"/>
    <property type="match status" value="1"/>
</dbReference>
<evidence type="ECO:0000313" key="1">
    <source>
        <dbReference type="EMBL" id="OXM15054.1"/>
    </source>
</evidence>
<proteinExistence type="predicted"/>
<sequence>MKLYHFSEESSIETFIPRVKASRTNMPPVVWAIDEAHEFMFFVPRACPRIVYSRGGSMSQEDEERFFGHTAADRVMAVETGWLDRIMNVVLYRYELPSDSFELFSETAGYYISRETVGPLEIIRLEGLLERLAGLGIELRVTPNLHPLRNAIMGSTIDHFSIHQFANAKEPSH</sequence>
<dbReference type="Proteomes" id="UP000215145">
    <property type="component" value="Unassembled WGS sequence"/>
</dbReference>
<comment type="caution">
    <text evidence="1">The sequence shown here is derived from an EMBL/GenBank/DDBJ whole genome shotgun (WGS) entry which is preliminary data.</text>
</comment>
<accession>A0A229NZ64</accession>
<gene>
    <name evidence="1" type="ORF">CGZ75_13430</name>
</gene>